<accession>A0A2K3D4F7</accession>
<dbReference type="Gramene" id="PNW75415">
    <property type="protein sequence ID" value="PNW75415"/>
    <property type="gene ID" value="CHLRE_12g526091v5"/>
</dbReference>
<evidence type="ECO:0000313" key="1">
    <source>
        <dbReference type="EMBL" id="PNW75415.1"/>
    </source>
</evidence>
<protein>
    <submittedName>
        <fullName evidence="1">Uncharacterized protein</fullName>
    </submittedName>
</protein>
<dbReference type="GeneID" id="66055619"/>
<name>A0A2K3D4F7_CHLRE</name>
<proteinExistence type="predicted"/>
<gene>
    <name evidence="1" type="ORF">CHLRE_12g526091v5</name>
</gene>
<organism evidence="1 2">
    <name type="scientific">Chlamydomonas reinhardtii</name>
    <name type="common">Chlamydomonas smithii</name>
    <dbReference type="NCBI Taxonomy" id="3055"/>
    <lineage>
        <taxon>Eukaryota</taxon>
        <taxon>Viridiplantae</taxon>
        <taxon>Chlorophyta</taxon>
        <taxon>core chlorophytes</taxon>
        <taxon>Chlorophyceae</taxon>
        <taxon>CS clade</taxon>
        <taxon>Chlamydomonadales</taxon>
        <taxon>Chlamydomonadaceae</taxon>
        <taxon>Chlamydomonas</taxon>
    </lineage>
</organism>
<dbReference type="EMBL" id="CM008973">
    <property type="protein sequence ID" value="PNW75415.1"/>
    <property type="molecule type" value="Genomic_DNA"/>
</dbReference>
<keyword evidence="2" id="KW-1185">Reference proteome</keyword>
<dbReference type="RefSeq" id="XP_042918566.1">
    <property type="nucleotide sequence ID" value="XM_043068474.1"/>
</dbReference>
<dbReference type="AlphaFoldDB" id="A0A2K3D4F7"/>
<reference evidence="1 2" key="1">
    <citation type="journal article" date="2007" name="Science">
        <title>The Chlamydomonas genome reveals the evolution of key animal and plant functions.</title>
        <authorList>
            <person name="Merchant S.S."/>
            <person name="Prochnik S.E."/>
            <person name="Vallon O."/>
            <person name="Harris E.H."/>
            <person name="Karpowicz S.J."/>
            <person name="Witman G.B."/>
            <person name="Terry A."/>
            <person name="Salamov A."/>
            <person name="Fritz-Laylin L.K."/>
            <person name="Marechal-Drouard L."/>
            <person name="Marshall W.F."/>
            <person name="Qu L.H."/>
            <person name="Nelson D.R."/>
            <person name="Sanderfoot A.A."/>
            <person name="Spalding M.H."/>
            <person name="Kapitonov V.V."/>
            <person name="Ren Q."/>
            <person name="Ferris P."/>
            <person name="Lindquist E."/>
            <person name="Shapiro H."/>
            <person name="Lucas S.M."/>
            <person name="Grimwood J."/>
            <person name="Schmutz J."/>
            <person name="Cardol P."/>
            <person name="Cerutti H."/>
            <person name="Chanfreau G."/>
            <person name="Chen C.L."/>
            <person name="Cognat V."/>
            <person name="Croft M.T."/>
            <person name="Dent R."/>
            <person name="Dutcher S."/>
            <person name="Fernandez E."/>
            <person name="Fukuzawa H."/>
            <person name="Gonzalez-Ballester D."/>
            <person name="Gonzalez-Halphen D."/>
            <person name="Hallmann A."/>
            <person name="Hanikenne M."/>
            <person name="Hippler M."/>
            <person name="Inwood W."/>
            <person name="Jabbari K."/>
            <person name="Kalanon M."/>
            <person name="Kuras R."/>
            <person name="Lefebvre P.A."/>
            <person name="Lemaire S.D."/>
            <person name="Lobanov A.V."/>
            <person name="Lohr M."/>
            <person name="Manuell A."/>
            <person name="Meier I."/>
            <person name="Mets L."/>
            <person name="Mittag M."/>
            <person name="Mittelmeier T."/>
            <person name="Moroney J.V."/>
            <person name="Moseley J."/>
            <person name="Napoli C."/>
            <person name="Nedelcu A.M."/>
            <person name="Niyogi K."/>
            <person name="Novoselov S.V."/>
            <person name="Paulsen I.T."/>
            <person name="Pazour G."/>
            <person name="Purton S."/>
            <person name="Ral J.P."/>
            <person name="Riano-Pachon D.M."/>
            <person name="Riekhof W."/>
            <person name="Rymarquis L."/>
            <person name="Schroda M."/>
            <person name="Stern D."/>
            <person name="Umen J."/>
            <person name="Willows R."/>
            <person name="Wilson N."/>
            <person name="Zimmer S.L."/>
            <person name="Allmer J."/>
            <person name="Balk J."/>
            <person name="Bisova K."/>
            <person name="Chen C.J."/>
            <person name="Elias M."/>
            <person name="Gendler K."/>
            <person name="Hauser C."/>
            <person name="Lamb M.R."/>
            <person name="Ledford H."/>
            <person name="Long J.C."/>
            <person name="Minagawa J."/>
            <person name="Page M.D."/>
            <person name="Pan J."/>
            <person name="Pootakham W."/>
            <person name="Roje S."/>
            <person name="Rose A."/>
            <person name="Stahlberg E."/>
            <person name="Terauchi A.M."/>
            <person name="Yang P."/>
            <person name="Ball S."/>
            <person name="Bowler C."/>
            <person name="Dieckmann C.L."/>
            <person name="Gladyshev V.N."/>
            <person name="Green P."/>
            <person name="Jorgensen R."/>
            <person name="Mayfield S."/>
            <person name="Mueller-Roeber B."/>
            <person name="Rajamani S."/>
            <person name="Sayre R.T."/>
            <person name="Brokstein P."/>
            <person name="Dubchak I."/>
            <person name="Goodstein D."/>
            <person name="Hornick L."/>
            <person name="Huang Y.W."/>
            <person name="Jhaveri J."/>
            <person name="Luo Y."/>
            <person name="Martinez D."/>
            <person name="Ngau W.C."/>
            <person name="Otillar B."/>
            <person name="Poliakov A."/>
            <person name="Porter A."/>
            <person name="Szajkowski L."/>
            <person name="Werner G."/>
            <person name="Zhou K."/>
            <person name="Grigoriev I.V."/>
            <person name="Rokhsar D.S."/>
            <person name="Grossman A.R."/>
        </authorList>
    </citation>
    <scope>NUCLEOTIDE SEQUENCE [LARGE SCALE GENOMIC DNA]</scope>
    <source>
        <strain evidence="2">CC-503</strain>
    </source>
</reference>
<dbReference type="KEGG" id="cre:CHLRE_12g526091v5"/>
<dbReference type="Proteomes" id="UP000006906">
    <property type="component" value="Chromosome 12"/>
</dbReference>
<evidence type="ECO:0000313" key="2">
    <source>
        <dbReference type="Proteomes" id="UP000006906"/>
    </source>
</evidence>
<sequence>MLRLLSTHCPCIRTRFSMQVAAALAPKLESSSDRGLRGAPASGQHCPARCLALFRPGRHPWR</sequence>
<dbReference type="InParanoid" id="A0A2K3D4F7"/>